<organism evidence="7 8">
    <name type="scientific">Zygosaccharomyces rouxii</name>
    <dbReference type="NCBI Taxonomy" id="4956"/>
    <lineage>
        <taxon>Eukaryota</taxon>
        <taxon>Fungi</taxon>
        <taxon>Dikarya</taxon>
        <taxon>Ascomycota</taxon>
        <taxon>Saccharomycotina</taxon>
        <taxon>Saccharomycetes</taxon>
        <taxon>Saccharomycetales</taxon>
        <taxon>Saccharomycetaceae</taxon>
        <taxon>Zygosaccharomyces</taxon>
    </lineage>
</organism>
<keyword evidence="5" id="KW-0963">Cytoplasm</keyword>
<evidence type="ECO:0000256" key="6">
    <source>
        <dbReference type="ARBA" id="ARBA00023242"/>
    </source>
</evidence>
<proteinExistence type="inferred from homology"/>
<accession>A0A1Q3AAI8</accession>
<protein>
    <recommendedName>
        <fullName evidence="4">Damage-regulated import facilitator 1</fullName>
    </recommendedName>
</protein>
<keyword evidence="6" id="KW-0539">Nucleus</keyword>
<dbReference type="Pfam" id="PF08591">
    <property type="entry name" value="RNR_inhib"/>
    <property type="match status" value="1"/>
</dbReference>
<dbReference type="GO" id="GO:0005634">
    <property type="term" value="C:nucleus"/>
    <property type="evidence" value="ECO:0007669"/>
    <property type="project" value="UniProtKB-SubCell"/>
</dbReference>
<evidence type="ECO:0000313" key="8">
    <source>
        <dbReference type="Proteomes" id="UP000187013"/>
    </source>
</evidence>
<comment type="caution">
    <text evidence="7">The sequence shown here is derived from an EMBL/GenBank/DDBJ whole genome shotgun (WGS) entry which is preliminary data.</text>
</comment>
<evidence type="ECO:0000256" key="1">
    <source>
        <dbReference type="ARBA" id="ARBA00004123"/>
    </source>
</evidence>
<dbReference type="AlphaFoldDB" id="A0A1Q3AAI8"/>
<dbReference type="GO" id="GO:0005737">
    <property type="term" value="C:cytoplasm"/>
    <property type="evidence" value="ECO:0007669"/>
    <property type="project" value="UniProtKB-SubCell"/>
</dbReference>
<sequence length="175" mass="20695">MNPYTDKSRNLSSPHIRIRYLNLLDPHDRQKVFFIALRISVRTLYIIHAHIHIFIHKMLSQPNKKQLQIRIEPQEEKYDYQNQLGTIGMRIRQSVDQGYRLPNKFVQDNSSVTIPDYKRVPMSKNPPMLVNQRTVSSTSSIEAWENDLDQRLTTIDDQSLTDKLGMKRNWDQADF</sequence>
<evidence type="ECO:0000256" key="3">
    <source>
        <dbReference type="ARBA" id="ARBA00005459"/>
    </source>
</evidence>
<dbReference type="InterPro" id="IPR013900">
    <property type="entry name" value="RNR_inhibitor"/>
</dbReference>
<dbReference type="OrthoDB" id="4072855at2759"/>
<evidence type="ECO:0000256" key="4">
    <source>
        <dbReference type="ARBA" id="ARBA00021625"/>
    </source>
</evidence>
<reference evidence="7 8" key="1">
    <citation type="submission" date="2016-08" db="EMBL/GenBank/DDBJ databases">
        <title>Draft genome sequence of allopolyploid Zygosaccharomyces rouxii.</title>
        <authorList>
            <person name="Watanabe J."/>
            <person name="Uehara K."/>
            <person name="Mogi Y."/>
            <person name="Tsukioka Y."/>
        </authorList>
    </citation>
    <scope>NUCLEOTIDE SEQUENCE [LARGE SCALE GENOMIC DNA]</scope>
    <source>
        <strain evidence="7 8">NBRC 110957</strain>
    </source>
</reference>
<comment type="similarity">
    <text evidence="3">Belongs to the DIF1/spd1 family.</text>
</comment>
<gene>
    <name evidence="7" type="ORF">ZYGR_0AG05940</name>
</gene>
<evidence type="ECO:0000313" key="7">
    <source>
        <dbReference type="EMBL" id="GAV52603.1"/>
    </source>
</evidence>
<name>A0A1Q3AAI8_ZYGRO</name>
<dbReference type="EMBL" id="BDGX01000033">
    <property type="protein sequence ID" value="GAV52603.1"/>
    <property type="molecule type" value="Genomic_DNA"/>
</dbReference>
<evidence type="ECO:0000256" key="2">
    <source>
        <dbReference type="ARBA" id="ARBA00004496"/>
    </source>
</evidence>
<comment type="subcellular location">
    <subcellularLocation>
        <location evidence="2">Cytoplasm</location>
    </subcellularLocation>
    <subcellularLocation>
        <location evidence="1">Nucleus</location>
    </subcellularLocation>
</comment>
<dbReference type="Proteomes" id="UP000187013">
    <property type="component" value="Unassembled WGS sequence"/>
</dbReference>
<evidence type="ECO:0000256" key="5">
    <source>
        <dbReference type="ARBA" id="ARBA00022490"/>
    </source>
</evidence>